<accession>A0ACA9MGY2</accession>
<evidence type="ECO:0000313" key="1">
    <source>
        <dbReference type="EMBL" id="CAG8588902.1"/>
    </source>
</evidence>
<dbReference type="EMBL" id="CAJVPT010012667">
    <property type="protein sequence ID" value="CAG8588902.1"/>
    <property type="molecule type" value="Genomic_DNA"/>
</dbReference>
<organism evidence="1 2">
    <name type="scientific">Acaulospora colombiana</name>
    <dbReference type="NCBI Taxonomy" id="27376"/>
    <lineage>
        <taxon>Eukaryota</taxon>
        <taxon>Fungi</taxon>
        <taxon>Fungi incertae sedis</taxon>
        <taxon>Mucoromycota</taxon>
        <taxon>Glomeromycotina</taxon>
        <taxon>Glomeromycetes</taxon>
        <taxon>Diversisporales</taxon>
        <taxon>Acaulosporaceae</taxon>
        <taxon>Acaulospora</taxon>
    </lineage>
</organism>
<keyword evidence="2" id="KW-1185">Reference proteome</keyword>
<gene>
    <name evidence="1" type="ORF">ACOLOM_LOCUS6240</name>
</gene>
<feature type="non-terminal residue" evidence="1">
    <location>
        <position position="129"/>
    </location>
</feature>
<reference evidence="1" key="1">
    <citation type="submission" date="2021-06" db="EMBL/GenBank/DDBJ databases">
        <authorList>
            <person name="Kallberg Y."/>
            <person name="Tangrot J."/>
            <person name="Rosling A."/>
        </authorList>
    </citation>
    <scope>NUCLEOTIDE SEQUENCE</scope>
    <source>
        <strain evidence="1">CL356</strain>
    </source>
</reference>
<dbReference type="Proteomes" id="UP000789525">
    <property type="component" value="Unassembled WGS sequence"/>
</dbReference>
<protein>
    <submittedName>
        <fullName evidence="1">9250_t:CDS:1</fullName>
    </submittedName>
</protein>
<sequence length="129" mass="14644">MVLVIGIFVIGASSTGKTTLCQALERELKQKGFYVMHISEVARSVMRKHGFTREDVGTLSMQRTIMQEQILEENKRLISIENLKLQSKDEPSLPCVLLCDRTAIDPLVYATMKLDQDSVQKMVQDPLFQ</sequence>
<proteinExistence type="predicted"/>
<comment type="caution">
    <text evidence="1">The sequence shown here is derived from an EMBL/GenBank/DDBJ whole genome shotgun (WGS) entry which is preliminary data.</text>
</comment>
<name>A0ACA9MGY2_9GLOM</name>
<evidence type="ECO:0000313" key="2">
    <source>
        <dbReference type="Proteomes" id="UP000789525"/>
    </source>
</evidence>